<evidence type="ECO:0000313" key="3">
    <source>
        <dbReference type="Proteomes" id="UP000221024"/>
    </source>
</evidence>
<dbReference type="Gene3D" id="3.50.50.60">
    <property type="entry name" value="FAD/NAD(P)-binding domain"/>
    <property type="match status" value="1"/>
</dbReference>
<dbReference type="InterPro" id="IPR036188">
    <property type="entry name" value="FAD/NAD-bd_sf"/>
</dbReference>
<dbReference type="Proteomes" id="UP000221024">
    <property type="component" value="Unassembled WGS sequence"/>
</dbReference>
<dbReference type="InterPro" id="IPR050407">
    <property type="entry name" value="Geranylgeranyl_reductase"/>
</dbReference>
<dbReference type="InterPro" id="IPR002938">
    <property type="entry name" value="FAD-bd"/>
</dbReference>
<dbReference type="RefSeq" id="WP_098062115.1">
    <property type="nucleotide sequence ID" value="NZ_PDEP01000006.1"/>
</dbReference>
<sequence length="371" mass="39421">MIDVAVIGGGLAGCSVAVQMAQAGHEVIVFEAGSYPRHKLCGEFLSPEAQSSLDRLGVRADLEAYHPPRINQSVVTAPGGATDTVALPAAAWGISRYVLDALLAQQAESAGATVRTGCRVSNIEGTLDTGFTVTHAQGTTEARTVVGAWGKHGIPDRTMGRSDLTEPDPVVAFKAHYEGEMPPVIDIHAFPGGYCGCSPVEEGRFNVCWIGRRDALKHAGSPQGMIQAAADANPHLAGRLQQGTRCTDFCAVSQVTLDTKGPLHRDVCMVGDTAAMIAPLCGDGMAMALHAADVLAPHLHRFLAGQQAAATLRTRYAADWHDAFDARLQWGRVVHRVAFRPGVARAVVTGLRLLPPLHRWVFRQTRGPLPA</sequence>
<dbReference type="SUPFAM" id="SSF51905">
    <property type="entry name" value="FAD/NAD(P)-binding domain"/>
    <property type="match status" value="1"/>
</dbReference>
<dbReference type="AlphaFoldDB" id="A0A2H3NLS4"/>
<evidence type="ECO:0000313" key="2">
    <source>
        <dbReference type="EMBL" id="PEN07086.1"/>
    </source>
</evidence>
<dbReference type="PRINTS" id="PR00420">
    <property type="entry name" value="RNGMNOXGNASE"/>
</dbReference>
<dbReference type="Pfam" id="PF01494">
    <property type="entry name" value="FAD_binding_3"/>
    <property type="match status" value="1"/>
</dbReference>
<dbReference type="OrthoDB" id="1142316at2"/>
<evidence type="ECO:0000259" key="1">
    <source>
        <dbReference type="Pfam" id="PF01494"/>
    </source>
</evidence>
<dbReference type="PANTHER" id="PTHR42685">
    <property type="entry name" value="GERANYLGERANYL DIPHOSPHATE REDUCTASE"/>
    <property type="match status" value="1"/>
</dbReference>
<comment type="caution">
    <text evidence="2">The sequence shown here is derived from an EMBL/GenBank/DDBJ whole genome shotgun (WGS) entry which is preliminary data.</text>
</comment>
<name>A0A2H3NLS4_9BACT</name>
<dbReference type="GO" id="GO:0071949">
    <property type="term" value="F:FAD binding"/>
    <property type="evidence" value="ECO:0007669"/>
    <property type="project" value="InterPro"/>
</dbReference>
<accession>A0A2H3NLS4</accession>
<dbReference type="EMBL" id="PDEP01000006">
    <property type="protein sequence ID" value="PEN07086.1"/>
    <property type="molecule type" value="Genomic_DNA"/>
</dbReference>
<protein>
    <submittedName>
        <fullName evidence="2">FAD-dependent oxidoreductase</fullName>
    </submittedName>
</protein>
<proteinExistence type="predicted"/>
<gene>
    <name evidence="2" type="ORF">CRI93_08085</name>
</gene>
<feature type="domain" description="FAD-binding" evidence="1">
    <location>
        <begin position="2"/>
        <end position="319"/>
    </location>
</feature>
<organism evidence="2 3">
    <name type="scientific">Longimonas halophila</name>
    <dbReference type="NCBI Taxonomy" id="1469170"/>
    <lineage>
        <taxon>Bacteria</taxon>
        <taxon>Pseudomonadati</taxon>
        <taxon>Rhodothermota</taxon>
        <taxon>Rhodothermia</taxon>
        <taxon>Rhodothermales</taxon>
        <taxon>Salisaetaceae</taxon>
        <taxon>Longimonas</taxon>
    </lineage>
</organism>
<keyword evidence="3" id="KW-1185">Reference proteome</keyword>
<reference evidence="2 3" key="1">
    <citation type="submission" date="2017-10" db="EMBL/GenBank/DDBJ databases">
        <title>Draft genome of Longimonas halophila.</title>
        <authorList>
            <person name="Goh K.M."/>
            <person name="Shamsir M.S."/>
            <person name="Lim S.W."/>
        </authorList>
    </citation>
    <scope>NUCLEOTIDE SEQUENCE [LARGE SCALE GENOMIC DNA]</scope>
    <source>
        <strain evidence="2 3">KCTC 42399</strain>
    </source>
</reference>
<dbReference type="PANTHER" id="PTHR42685:SF22">
    <property type="entry name" value="CONDITIONED MEDIUM FACTOR RECEPTOR 1"/>
    <property type="match status" value="1"/>
</dbReference>